<protein>
    <recommendedName>
        <fullName evidence="5">Alanine racemase</fullName>
        <ecNumber evidence="5">5.1.1.1</ecNumber>
    </recommendedName>
</protein>
<proteinExistence type="inferred from homology"/>
<dbReference type="GO" id="GO:0008784">
    <property type="term" value="F:alanine racemase activity"/>
    <property type="evidence" value="ECO:0007669"/>
    <property type="project" value="UniProtKB-UniRule"/>
</dbReference>
<dbReference type="PANTHER" id="PTHR30511:SF0">
    <property type="entry name" value="ALANINE RACEMASE, CATABOLIC-RELATED"/>
    <property type="match status" value="1"/>
</dbReference>
<sequence length="371" mass="40983">MVVGVHRKTKIKIDLKAIGKNVANIKKELPPEQNLFAVVKANAYGHGLEQVAYAAREAGANGFCVAVIDEGIALRRAGIAETILILGVNPPSEAVYLAENDLSIAVESMEFLEKSQAYLSQAKQTLKVHIALDTGMGRIGFRNPADLQKALDFLKEHQEQFDFEGIFTHFATADSADDTYFKQQLAKFNELMTVVKERPRYVHVANTAASLWHQTCGGNTIRYGVGMYGLNPSGNELATPEPLYPALSLVSEVSAVKKIKAGDKIGYGITYTAKNDEWIATIPIGYADGWLRRMQGFEVLVQGHRCEIVGRVCMDQMMIRVPHKIPLGTLVTLIGEDHGEVITVQDVADYAQTIHYEIICDLSLRIDRVYC</sequence>
<reference evidence="9 10" key="1">
    <citation type="journal article" date="2015" name="Genome Announc.">
        <title>Expanding the biotechnology potential of lactobacilli through comparative genomics of 213 strains and associated genera.</title>
        <authorList>
            <person name="Sun Z."/>
            <person name="Harris H.M."/>
            <person name="McCann A."/>
            <person name="Guo C."/>
            <person name="Argimon S."/>
            <person name="Zhang W."/>
            <person name="Yang X."/>
            <person name="Jeffery I.B."/>
            <person name="Cooney J.C."/>
            <person name="Kagawa T.F."/>
            <person name="Liu W."/>
            <person name="Song Y."/>
            <person name="Salvetti E."/>
            <person name="Wrobel A."/>
            <person name="Rasinkangas P."/>
            <person name="Parkhill J."/>
            <person name="Rea M.C."/>
            <person name="O'Sullivan O."/>
            <person name="Ritari J."/>
            <person name="Douillard F.P."/>
            <person name="Paul Ross R."/>
            <person name="Yang R."/>
            <person name="Briner A.E."/>
            <person name="Felis G.E."/>
            <person name="de Vos W.M."/>
            <person name="Barrangou R."/>
            <person name="Klaenhammer T.R."/>
            <person name="Caufield P.W."/>
            <person name="Cui Y."/>
            <person name="Zhang H."/>
            <person name="O'Toole P.W."/>
        </authorList>
    </citation>
    <scope>NUCLEOTIDE SEQUENCE [LARGE SCALE GENOMIC DNA]</scope>
    <source>
        <strain evidence="9 10">DSM 22408</strain>
    </source>
</reference>
<dbReference type="HAMAP" id="MF_01201">
    <property type="entry name" value="Ala_racemase"/>
    <property type="match status" value="1"/>
</dbReference>
<keyword evidence="4 5" id="KW-0413">Isomerase</keyword>
<dbReference type="Pfam" id="PF00842">
    <property type="entry name" value="Ala_racemase_C"/>
    <property type="match status" value="1"/>
</dbReference>
<evidence type="ECO:0000256" key="1">
    <source>
        <dbReference type="ARBA" id="ARBA00000316"/>
    </source>
</evidence>
<feature type="active site" description="Proton acceptor; specific for D-alanine" evidence="5">
    <location>
        <position position="40"/>
    </location>
</feature>
<dbReference type="PATRIC" id="fig|1122146.4.peg.225"/>
<organism evidence="9 10">
    <name type="scientific">Ligilactobacillus ceti DSM 22408</name>
    <dbReference type="NCBI Taxonomy" id="1122146"/>
    <lineage>
        <taxon>Bacteria</taxon>
        <taxon>Bacillati</taxon>
        <taxon>Bacillota</taxon>
        <taxon>Bacilli</taxon>
        <taxon>Lactobacillales</taxon>
        <taxon>Lactobacillaceae</taxon>
        <taxon>Ligilactobacillus</taxon>
    </lineage>
</organism>
<dbReference type="InterPro" id="IPR020622">
    <property type="entry name" value="Ala_racemase_pyridoxalP-BS"/>
</dbReference>
<keyword evidence="10" id="KW-1185">Reference proteome</keyword>
<dbReference type="GO" id="GO:0009252">
    <property type="term" value="P:peptidoglycan biosynthetic process"/>
    <property type="evidence" value="ECO:0007669"/>
    <property type="project" value="TreeGrafter"/>
</dbReference>
<dbReference type="InterPro" id="IPR029066">
    <property type="entry name" value="PLP-binding_barrel"/>
</dbReference>
<name>A0A0R2KSF7_9LACO</name>
<dbReference type="EMBL" id="JQBZ01000002">
    <property type="protein sequence ID" value="KRN90581.1"/>
    <property type="molecule type" value="Genomic_DNA"/>
</dbReference>
<dbReference type="UniPathway" id="UPA00042">
    <property type="reaction ID" value="UER00497"/>
</dbReference>
<dbReference type="EC" id="5.1.1.1" evidence="5"/>
<dbReference type="STRING" id="1122146.IV53_GL000223"/>
<feature type="modified residue" description="N6-(pyridoxal phosphate)lysine" evidence="5 6">
    <location>
        <position position="40"/>
    </location>
</feature>
<comment type="caution">
    <text evidence="9">The sequence shown here is derived from an EMBL/GenBank/DDBJ whole genome shotgun (WGS) entry which is preliminary data.</text>
</comment>
<dbReference type="InterPro" id="IPR011079">
    <property type="entry name" value="Ala_racemase_C"/>
</dbReference>
<dbReference type="AlphaFoldDB" id="A0A0R2KSF7"/>
<dbReference type="PANTHER" id="PTHR30511">
    <property type="entry name" value="ALANINE RACEMASE"/>
    <property type="match status" value="1"/>
</dbReference>
<evidence type="ECO:0000256" key="4">
    <source>
        <dbReference type="ARBA" id="ARBA00023235"/>
    </source>
</evidence>
<comment type="function">
    <text evidence="5">Catalyzes the interconversion of L-alanine and D-alanine. May also act on other amino acids.</text>
</comment>
<dbReference type="GO" id="GO:0005829">
    <property type="term" value="C:cytosol"/>
    <property type="evidence" value="ECO:0007669"/>
    <property type="project" value="TreeGrafter"/>
</dbReference>
<dbReference type="PRINTS" id="PR00992">
    <property type="entry name" value="ALARACEMASE"/>
</dbReference>
<evidence type="ECO:0000313" key="10">
    <source>
        <dbReference type="Proteomes" id="UP000051500"/>
    </source>
</evidence>
<dbReference type="NCBIfam" id="TIGR00492">
    <property type="entry name" value="alr"/>
    <property type="match status" value="1"/>
</dbReference>
<evidence type="ECO:0000256" key="7">
    <source>
        <dbReference type="PIRSR" id="PIRSR600821-52"/>
    </source>
</evidence>
<evidence type="ECO:0000313" key="9">
    <source>
        <dbReference type="EMBL" id="KRN90581.1"/>
    </source>
</evidence>
<comment type="pathway">
    <text evidence="5">Amino-acid biosynthesis; D-alanine biosynthesis; D-alanine from L-alanine: step 1/1.</text>
</comment>
<dbReference type="GO" id="GO:0030632">
    <property type="term" value="P:D-alanine biosynthetic process"/>
    <property type="evidence" value="ECO:0007669"/>
    <property type="project" value="UniProtKB-UniRule"/>
</dbReference>
<feature type="binding site" evidence="5 7">
    <location>
        <position position="138"/>
    </location>
    <ligand>
        <name>substrate</name>
    </ligand>
</feature>
<feature type="active site" description="Proton acceptor; specific for L-alanine" evidence="5">
    <location>
        <position position="267"/>
    </location>
</feature>
<evidence type="ECO:0000256" key="3">
    <source>
        <dbReference type="ARBA" id="ARBA00022898"/>
    </source>
</evidence>
<dbReference type="SUPFAM" id="SSF51419">
    <property type="entry name" value="PLP-binding barrel"/>
    <property type="match status" value="1"/>
</dbReference>
<dbReference type="InterPro" id="IPR001608">
    <property type="entry name" value="Ala_racemase_N"/>
</dbReference>
<comment type="cofactor">
    <cofactor evidence="2 5 6">
        <name>pyridoxal 5'-phosphate</name>
        <dbReference type="ChEBI" id="CHEBI:597326"/>
    </cofactor>
</comment>
<accession>A0A0R2KSF7</accession>
<feature type="domain" description="Alanine racemase C-terminal" evidence="8">
    <location>
        <begin position="246"/>
        <end position="371"/>
    </location>
</feature>
<dbReference type="InterPro" id="IPR009006">
    <property type="entry name" value="Ala_racemase/Decarboxylase_C"/>
</dbReference>
<comment type="catalytic activity">
    <reaction evidence="1 5">
        <text>L-alanine = D-alanine</text>
        <dbReference type="Rhea" id="RHEA:20249"/>
        <dbReference type="ChEBI" id="CHEBI:57416"/>
        <dbReference type="ChEBI" id="CHEBI:57972"/>
        <dbReference type="EC" id="5.1.1.1"/>
    </reaction>
</comment>
<dbReference type="SUPFAM" id="SSF50621">
    <property type="entry name" value="Alanine racemase C-terminal domain-like"/>
    <property type="match status" value="1"/>
</dbReference>
<dbReference type="OrthoDB" id="9813814at2"/>
<comment type="similarity">
    <text evidence="5">Belongs to the alanine racemase family.</text>
</comment>
<dbReference type="GO" id="GO:0030170">
    <property type="term" value="F:pyridoxal phosphate binding"/>
    <property type="evidence" value="ECO:0007669"/>
    <property type="project" value="UniProtKB-UniRule"/>
</dbReference>
<gene>
    <name evidence="9" type="ORF">IV53_GL000223</name>
</gene>
<dbReference type="FunFam" id="2.40.37.10:FF:000006">
    <property type="entry name" value="Alanine racemase"/>
    <property type="match status" value="1"/>
</dbReference>
<keyword evidence="3 5" id="KW-0663">Pyridoxal phosphate</keyword>
<dbReference type="eggNOG" id="COG0787">
    <property type="taxonomic scope" value="Bacteria"/>
</dbReference>
<dbReference type="FunFam" id="3.20.20.10:FF:000002">
    <property type="entry name" value="Alanine racemase"/>
    <property type="match status" value="1"/>
</dbReference>
<dbReference type="RefSeq" id="WP_027106604.1">
    <property type="nucleotide sequence ID" value="NZ_AUHP01000014.1"/>
</dbReference>
<evidence type="ECO:0000256" key="2">
    <source>
        <dbReference type="ARBA" id="ARBA00001933"/>
    </source>
</evidence>
<dbReference type="Gene3D" id="2.40.37.10">
    <property type="entry name" value="Lyase, Ornithine Decarboxylase, Chain A, domain 1"/>
    <property type="match status" value="1"/>
</dbReference>
<dbReference type="CDD" id="cd00430">
    <property type="entry name" value="PLPDE_III_AR"/>
    <property type="match status" value="1"/>
</dbReference>
<evidence type="ECO:0000259" key="8">
    <source>
        <dbReference type="SMART" id="SM01005"/>
    </source>
</evidence>
<dbReference type="InterPro" id="IPR000821">
    <property type="entry name" value="Ala_racemase"/>
</dbReference>
<dbReference type="Pfam" id="PF01168">
    <property type="entry name" value="Ala_racemase_N"/>
    <property type="match status" value="1"/>
</dbReference>
<dbReference type="Proteomes" id="UP000051500">
    <property type="component" value="Unassembled WGS sequence"/>
</dbReference>
<feature type="binding site" evidence="5 7">
    <location>
        <position position="314"/>
    </location>
    <ligand>
        <name>substrate</name>
    </ligand>
</feature>
<dbReference type="SMART" id="SM01005">
    <property type="entry name" value="Ala_racemase_C"/>
    <property type="match status" value="1"/>
</dbReference>
<dbReference type="Gene3D" id="3.20.20.10">
    <property type="entry name" value="Alanine racemase"/>
    <property type="match status" value="1"/>
</dbReference>
<evidence type="ECO:0000256" key="5">
    <source>
        <dbReference type="HAMAP-Rule" id="MF_01201"/>
    </source>
</evidence>
<evidence type="ECO:0000256" key="6">
    <source>
        <dbReference type="PIRSR" id="PIRSR600821-50"/>
    </source>
</evidence>
<dbReference type="PROSITE" id="PS00395">
    <property type="entry name" value="ALANINE_RACEMASE"/>
    <property type="match status" value="1"/>
</dbReference>